<proteinExistence type="predicted"/>
<keyword evidence="3" id="KW-1185">Reference proteome</keyword>
<gene>
    <name evidence="2" type="ORF">OTU49_000770</name>
</gene>
<evidence type="ECO:0000313" key="3">
    <source>
        <dbReference type="Proteomes" id="UP001445076"/>
    </source>
</evidence>
<dbReference type="SUPFAM" id="SSF52540">
    <property type="entry name" value="P-loop containing nucleoside triphosphate hydrolases"/>
    <property type="match status" value="1"/>
</dbReference>
<dbReference type="EMBL" id="JARKIK010000022">
    <property type="protein sequence ID" value="KAK8744394.1"/>
    <property type="molecule type" value="Genomic_DNA"/>
</dbReference>
<dbReference type="Pfam" id="PF05729">
    <property type="entry name" value="NACHT"/>
    <property type="match status" value="1"/>
</dbReference>
<organism evidence="2 3">
    <name type="scientific">Cherax quadricarinatus</name>
    <name type="common">Australian red claw crayfish</name>
    <dbReference type="NCBI Taxonomy" id="27406"/>
    <lineage>
        <taxon>Eukaryota</taxon>
        <taxon>Metazoa</taxon>
        <taxon>Ecdysozoa</taxon>
        <taxon>Arthropoda</taxon>
        <taxon>Crustacea</taxon>
        <taxon>Multicrustacea</taxon>
        <taxon>Malacostraca</taxon>
        <taxon>Eumalacostraca</taxon>
        <taxon>Eucarida</taxon>
        <taxon>Decapoda</taxon>
        <taxon>Pleocyemata</taxon>
        <taxon>Astacidea</taxon>
        <taxon>Parastacoidea</taxon>
        <taxon>Parastacidae</taxon>
        <taxon>Cherax</taxon>
    </lineage>
</organism>
<dbReference type="AlphaFoldDB" id="A0AAW0XXF6"/>
<dbReference type="InterPro" id="IPR007111">
    <property type="entry name" value="NACHT_NTPase"/>
</dbReference>
<dbReference type="Gene3D" id="3.40.50.300">
    <property type="entry name" value="P-loop containing nucleotide triphosphate hydrolases"/>
    <property type="match status" value="1"/>
</dbReference>
<dbReference type="PANTHER" id="PTHR46844">
    <property type="entry name" value="SLR5058 PROTEIN"/>
    <property type="match status" value="1"/>
</dbReference>
<accession>A0AAW0XXF6</accession>
<reference evidence="2 3" key="1">
    <citation type="journal article" date="2024" name="BMC Genomics">
        <title>Genome assembly of redclaw crayfish (Cherax quadricarinatus) provides insights into its immune adaptation and hypoxia tolerance.</title>
        <authorList>
            <person name="Liu Z."/>
            <person name="Zheng J."/>
            <person name="Li H."/>
            <person name="Fang K."/>
            <person name="Wang S."/>
            <person name="He J."/>
            <person name="Zhou D."/>
            <person name="Weng S."/>
            <person name="Chi M."/>
            <person name="Gu Z."/>
            <person name="He J."/>
            <person name="Li F."/>
            <person name="Wang M."/>
        </authorList>
    </citation>
    <scope>NUCLEOTIDE SEQUENCE [LARGE SCALE GENOMIC DNA]</scope>
    <source>
        <strain evidence="2">ZL_2023a</strain>
    </source>
</reference>
<name>A0AAW0XXF6_CHEQU</name>
<evidence type="ECO:0000313" key="2">
    <source>
        <dbReference type="EMBL" id="KAK8744394.1"/>
    </source>
</evidence>
<sequence length="976" mass="110090">MSIAAETALAEMGTSLPKEGVHLEDFNHLKYTISLRRVGQQVLYQVFLWGYIGGSCTLKNTLFALPHYSQNKFSKDFNNSQRERITRDDSVSEFDITLIYKLLQLVCGLSDPSDSVWTTEASDSLEFCLHGIKKKRNELAHENIRLSPNELVDELNALRTLFTRTIQKAGQTYSIGKCEVNSVLVSVNRQLDAIRDSRVPLETEAEYQRELLASRKARLIEEAGSESSQIFNGICQVNVAPWLMEGRSVNVMKVFIHPKLKRDETQIMQRQLSVEESYLSVSDVLQARECDGTQPHVTLLCALGGMGKSTLLKYIIDRGINKTGDVELTDNFDQILFMECRRASFSSLDAMLAFLLPRTAALLQQSEFKRTLLSLNLLVILDDVDELNKTSFSVFEEFLKVMSPGTRVIATTSRETSKIIQRQISALHKRALVLEIEGIPDNQTITFIQRSLSYIFPSNTHHHESETELFQLIRTKRSCLQEHLRSPEILSLLALSWTFAPERLNASSTLTEIFMLVEDLLVHKVLQNLTGSSPCAISTQSIVRVNLRKFLISLTGVAAECLRAGKFYIDPEDLVNLAVECQTLKLPEEYLISAFMNYTDEGVNSLSTRGCKVSFPRRSTLQYYAAWSVTQKLQEALPSTTIRQVLGLPSSGTGEAHDPSLRSMMKYLVGMLALLLPCQLKTRAKEIVCLLKDLGVKKASQWLEYIEEAKAEATIKDEILKEMGDEWEVEDFAITSTLVDLSKETQPRHLSLVATRCPSNYPHLKKILKVCAASPELRLSLHLYQHFWSEKINLSDKFLDTVTSGDSPCVMEHFAGRLSSTAITRLPASLKRLAIHITPDMLETLKTTLPLLKALEMLYLNLDASTTTDPKTIPPLNISERPIALSVDIWKITKATVEWSCDIVKALSRTYTRLVLRGSELDADGCERWMEGLRHRGVTASWLVVGSTSHITHHQQTHLQRSAAKIRCEKFIWIKV</sequence>
<dbReference type="PANTHER" id="PTHR46844:SF1">
    <property type="entry name" value="SLR5058 PROTEIN"/>
    <property type="match status" value="1"/>
</dbReference>
<comment type="caution">
    <text evidence="2">The sequence shown here is derived from an EMBL/GenBank/DDBJ whole genome shotgun (WGS) entry which is preliminary data.</text>
</comment>
<evidence type="ECO:0000259" key="1">
    <source>
        <dbReference type="Pfam" id="PF05729"/>
    </source>
</evidence>
<dbReference type="InterPro" id="IPR027417">
    <property type="entry name" value="P-loop_NTPase"/>
</dbReference>
<dbReference type="Proteomes" id="UP001445076">
    <property type="component" value="Unassembled WGS sequence"/>
</dbReference>
<feature type="domain" description="NACHT" evidence="1">
    <location>
        <begin position="305"/>
        <end position="451"/>
    </location>
</feature>
<protein>
    <recommendedName>
        <fullName evidence="1">NACHT domain-containing protein</fullName>
    </recommendedName>
</protein>